<dbReference type="Gene3D" id="3.30.565.10">
    <property type="entry name" value="Histidine kinase-like ATPase, C-terminal domain"/>
    <property type="match status" value="1"/>
</dbReference>
<keyword evidence="9 10" id="KW-0472">Membrane</keyword>
<organism evidence="12 13">
    <name type="scientific">Eiseniibacteriota bacterium</name>
    <dbReference type="NCBI Taxonomy" id="2212470"/>
    <lineage>
        <taxon>Bacteria</taxon>
        <taxon>Candidatus Eiseniibacteriota</taxon>
    </lineage>
</organism>
<feature type="domain" description="Histidine kinase" evidence="11">
    <location>
        <begin position="259"/>
        <end position="478"/>
    </location>
</feature>
<dbReference type="EMBL" id="JABDJR010000145">
    <property type="protein sequence ID" value="NNF05874.1"/>
    <property type="molecule type" value="Genomic_DNA"/>
</dbReference>
<evidence type="ECO:0000256" key="3">
    <source>
        <dbReference type="ARBA" id="ARBA00012438"/>
    </source>
</evidence>
<dbReference type="Pfam" id="PF00512">
    <property type="entry name" value="HisKA"/>
    <property type="match status" value="1"/>
</dbReference>
<keyword evidence="8 10" id="KW-1133">Transmembrane helix</keyword>
<proteinExistence type="predicted"/>
<evidence type="ECO:0000256" key="1">
    <source>
        <dbReference type="ARBA" id="ARBA00000085"/>
    </source>
</evidence>
<keyword evidence="5" id="KW-0808">Transferase</keyword>
<dbReference type="GO" id="GO:0005886">
    <property type="term" value="C:plasma membrane"/>
    <property type="evidence" value="ECO:0007669"/>
    <property type="project" value="TreeGrafter"/>
</dbReference>
<dbReference type="AlphaFoldDB" id="A0A7Y2E9N9"/>
<protein>
    <recommendedName>
        <fullName evidence="3">histidine kinase</fullName>
        <ecNumber evidence="3">2.7.13.3</ecNumber>
    </recommendedName>
</protein>
<evidence type="ECO:0000256" key="8">
    <source>
        <dbReference type="ARBA" id="ARBA00022989"/>
    </source>
</evidence>
<dbReference type="SMART" id="SM00388">
    <property type="entry name" value="HisKA"/>
    <property type="match status" value="1"/>
</dbReference>
<evidence type="ECO:0000256" key="5">
    <source>
        <dbReference type="ARBA" id="ARBA00022679"/>
    </source>
</evidence>
<keyword evidence="7" id="KW-0418">Kinase</keyword>
<evidence type="ECO:0000313" key="13">
    <source>
        <dbReference type="Proteomes" id="UP000547674"/>
    </source>
</evidence>
<dbReference type="PANTHER" id="PTHR45436:SF5">
    <property type="entry name" value="SENSOR HISTIDINE KINASE TRCS"/>
    <property type="match status" value="1"/>
</dbReference>
<accession>A0A7Y2E9N9</accession>
<reference evidence="12 13" key="1">
    <citation type="submission" date="2020-03" db="EMBL/GenBank/DDBJ databases">
        <title>Metabolic flexibility allows generalist bacteria to become dominant in a frequently disturbed ecosystem.</title>
        <authorList>
            <person name="Chen Y.-J."/>
            <person name="Leung P.M."/>
            <person name="Bay S.K."/>
            <person name="Hugenholtz P."/>
            <person name="Kessler A.J."/>
            <person name="Shelley G."/>
            <person name="Waite D.W."/>
            <person name="Cook P.L."/>
            <person name="Greening C."/>
        </authorList>
    </citation>
    <scope>NUCLEOTIDE SEQUENCE [LARGE SCALE GENOMIC DNA]</scope>
    <source>
        <strain evidence="12">SS_bin_28</strain>
    </source>
</reference>
<dbReference type="InterPro" id="IPR050428">
    <property type="entry name" value="TCS_sensor_his_kinase"/>
</dbReference>
<dbReference type="CDD" id="cd00082">
    <property type="entry name" value="HisKA"/>
    <property type="match status" value="1"/>
</dbReference>
<evidence type="ECO:0000256" key="7">
    <source>
        <dbReference type="ARBA" id="ARBA00022777"/>
    </source>
</evidence>
<dbReference type="PANTHER" id="PTHR45436">
    <property type="entry name" value="SENSOR HISTIDINE KINASE YKOH"/>
    <property type="match status" value="1"/>
</dbReference>
<sequence>MIEKLKSMWRNPASLRRRLTATYATVFLVFQLGALAIAWVLLQDTTTQRMDDRLLSLAQNLSQMVKYAGGESISTADLPRFQPLDRRFSLISLRDSTGTVLAARYGATLEHLPPVDLNQEIYFQPVSSDYSRELFGRENTGRLLTYRFAMPQGQTIFMDLVEVHQGQAQQRRQFIFILLAGVLGGLVAALFSGWTLSGMAITPLEQITAAAKGVHPSNPGTRFNLPETGEEVKRLQSELNEALGRLENAVLVQERFIGNVAHELKTPIAVMLTESELIDPSTDSTEELQQYRKSVTTEMKRLGSMVEGMLTLARSDQAEIFARQTEVPLNDIALDSVVRLTIEAEPKSITLLPTLDESGNATVQGDPDLIATLLDNLIRNAIRHSPDGGTVGVTVSSGADQAFLSVWDEGPGIPEQYLDQITEPFFQVPDQPGIDRRAHWGLGLAIVKTVASAHGGKLSVRNREDRGCVFTVALPNTMTGQLEGGPEPSLQS</sequence>
<feature type="transmembrane region" description="Helical" evidence="10">
    <location>
        <begin position="174"/>
        <end position="196"/>
    </location>
</feature>
<gene>
    <name evidence="12" type="ORF">HKN21_03875</name>
</gene>
<evidence type="ECO:0000259" key="11">
    <source>
        <dbReference type="PROSITE" id="PS50109"/>
    </source>
</evidence>
<dbReference type="SUPFAM" id="SSF55874">
    <property type="entry name" value="ATPase domain of HSP90 chaperone/DNA topoisomerase II/histidine kinase"/>
    <property type="match status" value="1"/>
</dbReference>
<dbReference type="InterPro" id="IPR003594">
    <property type="entry name" value="HATPase_dom"/>
</dbReference>
<dbReference type="Proteomes" id="UP000547674">
    <property type="component" value="Unassembled WGS sequence"/>
</dbReference>
<dbReference type="SUPFAM" id="SSF47384">
    <property type="entry name" value="Homodimeric domain of signal transducing histidine kinase"/>
    <property type="match status" value="1"/>
</dbReference>
<evidence type="ECO:0000256" key="6">
    <source>
        <dbReference type="ARBA" id="ARBA00022692"/>
    </source>
</evidence>
<dbReference type="EC" id="2.7.13.3" evidence="3"/>
<dbReference type="CDD" id="cd00075">
    <property type="entry name" value="HATPase"/>
    <property type="match status" value="1"/>
</dbReference>
<dbReference type="Pfam" id="PF02518">
    <property type="entry name" value="HATPase_c"/>
    <property type="match status" value="1"/>
</dbReference>
<evidence type="ECO:0000256" key="4">
    <source>
        <dbReference type="ARBA" id="ARBA00022553"/>
    </source>
</evidence>
<feature type="transmembrane region" description="Helical" evidence="10">
    <location>
        <begin position="20"/>
        <end position="42"/>
    </location>
</feature>
<dbReference type="GO" id="GO:0000155">
    <property type="term" value="F:phosphorelay sensor kinase activity"/>
    <property type="evidence" value="ECO:0007669"/>
    <property type="project" value="InterPro"/>
</dbReference>
<keyword evidence="6 10" id="KW-0812">Transmembrane</keyword>
<keyword evidence="4" id="KW-0597">Phosphoprotein</keyword>
<comment type="caution">
    <text evidence="12">The sequence shown here is derived from an EMBL/GenBank/DDBJ whole genome shotgun (WGS) entry which is preliminary data.</text>
</comment>
<dbReference type="InterPro" id="IPR036890">
    <property type="entry name" value="HATPase_C_sf"/>
</dbReference>
<evidence type="ECO:0000256" key="9">
    <source>
        <dbReference type="ARBA" id="ARBA00023136"/>
    </source>
</evidence>
<evidence type="ECO:0000313" key="12">
    <source>
        <dbReference type="EMBL" id="NNF05874.1"/>
    </source>
</evidence>
<comment type="catalytic activity">
    <reaction evidence="1">
        <text>ATP + protein L-histidine = ADP + protein N-phospho-L-histidine.</text>
        <dbReference type="EC" id="2.7.13.3"/>
    </reaction>
</comment>
<dbReference type="PROSITE" id="PS50109">
    <property type="entry name" value="HIS_KIN"/>
    <property type="match status" value="1"/>
</dbReference>
<evidence type="ECO:0000256" key="2">
    <source>
        <dbReference type="ARBA" id="ARBA00004370"/>
    </source>
</evidence>
<dbReference type="InterPro" id="IPR005467">
    <property type="entry name" value="His_kinase_dom"/>
</dbReference>
<evidence type="ECO:0000256" key="10">
    <source>
        <dbReference type="SAM" id="Phobius"/>
    </source>
</evidence>
<comment type="subcellular location">
    <subcellularLocation>
        <location evidence="2">Membrane</location>
    </subcellularLocation>
</comment>
<dbReference type="Gene3D" id="1.10.287.130">
    <property type="match status" value="1"/>
</dbReference>
<dbReference type="PRINTS" id="PR00344">
    <property type="entry name" value="BCTRLSENSOR"/>
</dbReference>
<dbReference type="SMART" id="SM00387">
    <property type="entry name" value="HATPase_c"/>
    <property type="match status" value="1"/>
</dbReference>
<dbReference type="InterPro" id="IPR036097">
    <property type="entry name" value="HisK_dim/P_sf"/>
</dbReference>
<dbReference type="InterPro" id="IPR003661">
    <property type="entry name" value="HisK_dim/P_dom"/>
</dbReference>
<dbReference type="InterPro" id="IPR004358">
    <property type="entry name" value="Sig_transdc_His_kin-like_C"/>
</dbReference>
<name>A0A7Y2E9N9_UNCEI</name>